<keyword evidence="6 12" id="KW-0698">rRNA processing</keyword>
<gene>
    <name evidence="15" type="ORF">NT02SARS_0580</name>
</gene>
<dbReference type="PANTHER" id="PTHR30027">
    <property type="entry name" value="RIBOSOMAL RNA SMALL SUBUNIT METHYLTRANSFERASE E"/>
    <property type="match status" value="1"/>
</dbReference>
<evidence type="ECO:0000256" key="8">
    <source>
        <dbReference type="ARBA" id="ARBA00022679"/>
    </source>
</evidence>
<feature type="domain" description="Ribosomal RNA small subunit methyltransferase E PUA-like" evidence="14">
    <location>
        <begin position="22"/>
        <end position="64"/>
    </location>
</feature>
<accession>J4X5E1</accession>
<evidence type="ECO:0000256" key="5">
    <source>
        <dbReference type="ARBA" id="ARBA00022490"/>
    </source>
</evidence>
<evidence type="ECO:0000256" key="9">
    <source>
        <dbReference type="ARBA" id="ARBA00022691"/>
    </source>
</evidence>
<sequence length="241" mass="27252">MKLYRTFNENLLNLDSSYIEVKGAEFLHLSKSLRIQVDDEVEVFDGKGSSCKAIVKELHKSYLILYLSSAINTETNKSSIISIIPFIKKENLNFLSHKLTELGVDEIHLYKPDLLDQSLQKKDLNKIMDKIDAILINACKQCERNFKPKIFMHNNLSTALKINEDRTLIAFNFSGKTNLNTDMKDIKIGIITGPESGFSENEEIIIKNQSSETYLLGDFPLKAETAAIVAVSLIQHQKGLL</sequence>
<dbReference type="Gene3D" id="3.40.1280.10">
    <property type="match status" value="1"/>
</dbReference>
<dbReference type="GO" id="GO:0005737">
    <property type="term" value="C:cytoplasm"/>
    <property type="evidence" value="ECO:0007669"/>
    <property type="project" value="UniProtKB-SubCell"/>
</dbReference>
<dbReference type="InterPro" id="IPR046887">
    <property type="entry name" value="RsmE_PUA-like"/>
</dbReference>
<comment type="similarity">
    <text evidence="2 12">Belongs to the RNA methyltransferase RsmE family.</text>
</comment>
<evidence type="ECO:0000256" key="12">
    <source>
        <dbReference type="PIRNR" id="PIRNR015601"/>
    </source>
</evidence>
<dbReference type="PANTHER" id="PTHR30027:SF3">
    <property type="entry name" value="16S RRNA (URACIL(1498)-N(3))-METHYLTRANSFERASE"/>
    <property type="match status" value="1"/>
</dbReference>
<proteinExistence type="inferred from homology"/>
<evidence type="ECO:0000256" key="1">
    <source>
        <dbReference type="ARBA" id="ARBA00004496"/>
    </source>
</evidence>
<evidence type="ECO:0000256" key="6">
    <source>
        <dbReference type="ARBA" id="ARBA00022552"/>
    </source>
</evidence>
<comment type="function">
    <text evidence="10 12">Specifically methylates the N3 position of the uracil ring of uridine 1498 (m3U1498) in 16S rRNA. Acts on the fully assembled 30S ribosomal subunit.</text>
</comment>
<dbReference type="Proteomes" id="UP000010116">
    <property type="component" value="Unassembled WGS sequence"/>
</dbReference>
<evidence type="ECO:0000313" key="16">
    <source>
        <dbReference type="Proteomes" id="UP000010116"/>
    </source>
</evidence>
<comment type="catalytic activity">
    <reaction evidence="11 12">
        <text>uridine(1498) in 16S rRNA + S-adenosyl-L-methionine = N(3)-methyluridine(1498) in 16S rRNA + S-adenosyl-L-homocysteine + H(+)</text>
        <dbReference type="Rhea" id="RHEA:42920"/>
        <dbReference type="Rhea" id="RHEA-COMP:10283"/>
        <dbReference type="Rhea" id="RHEA-COMP:10284"/>
        <dbReference type="ChEBI" id="CHEBI:15378"/>
        <dbReference type="ChEBI" id="CHEBI:57856"/>
        <dbReference type="ChEBI" id="CHEBI:59789"/>
        <dbReference type="ChEBI" id="CHEBI:65315"/>
        <dbReference type="ChEBI" id="CHEBI:74502"/>
        <dbReference type="EC" id="2.1.1.193"/>
    </reaction>
</comment>
<dbReference type="GO" id="GO:0070475">
    <property type="term" value="P:rRNA base methylation"/>
    <property type="evidence" value="ECO:0007669"/>
    <property type="project" value="TreeGrafter"/>
</dbReference>
<reference evidence="15 16" key="1">
    <citation type="journal article" date="2012" name="ISME J.">
        <title>Genomic insights to SAR86, an abundant and uncultivated marine bacterial lineage.</title>
        <authorList>
            <person name="Dupont C.L."/>
            <person name="Rusch D.B."/>
            <person name="Yooseph S."/>
            <person name="Lombardo M.J."/>
            <person name="Richter R.A."/>
            <person name="Valas R."/>
            <person name="Novotny M."/>
            <person name="Yee-Greenbaum J."/>
            <person name="Selengut J.D."/>
            <person name="Haft D.H."/>
            <person name="Halpern A.L."/>
            <person name="Lasken R.S."/>
            <person name="Nealson K."/>
            <person name="Friedman R."/>
            <person name="Venter J.C."/>
        </authorList>
    </citation>
    <scope>NUCLEOTIDE SEQUENCE [LARGE SCALE GENOMIC DNA]</scope>
</reference>
<dbReference type="EC" id="2.1.1.193" evidence="3 12"/>
<dbReference type="InterPro" id="IPR046886">
    <property type="entry name" value="RsmE_MTase_dom"/>
</dbReference>
<dbReference type="EMBL" id="JH611164">
    <property type="protein sequence ID" value="EJP73965.1"/>
    <property type="molecule type" value="Genomic_DNA"/>
</dbReference>
<dbReference type="InterPro" id="IPR006700">
    <property type="entry name" value="RsmE"/>
</dbReference>
<feature type="domain" description="Ribosomal RNA small subunit methyltransferase E methyltransferase" evidence="13">
    <location>
        <begin position="78"/>
        <end position="235"/>
    </location>
</feature>
<evidence type="ECO:0000256" key="2">
    <source>
        <dbReference type="ARBA" id="ARBA00005528"/>
    </source>
</evidence>
<keyword evidence="5 12" id="KW-0963">Cytoplasm</keyword>
<keyword evidence="8 12" id="KW-0808">Transferase</keyword>
<dbReference type="Pfam" id="PF04452">
    <property type="entry name" value="Methyltrans_RNA"/>
    <property type="match status" value="1"/>
</dbReference>
<dbReference type="InterPro" id="IPR029028">
    <property type="entry name" value="Alpha/beta_knot_MTases"/>
</dbReference>
<dbReference type="InterPro" id="IPR015947">
    <property type="entry name" value="PUA-like_sf"/>
</dbReference>
<evidence type="ECO:0000256" key="10">
    <source>
        <dbReference type="ARBA" id="ARBA00025699"/>
    </source>
</evidence>
<dbReference type="GO" id="GO:0070042">
    <property type="term" value="F:rRNA (uridine-N3-)-methyltransferase activity"/>
    <property type="evidence" value="ECO:0007669"/>
    <property type="project" value="TreeGrafter"/>
</dbReference>
<organism evidence="15 16">
    <name type="scientific">SAR86 cluster bacterium SAR86B</name>
    <dbReference type="NCBI Taxonomy" id="1123867"/>
    <lineage>
        <taxon>Bacteria</taxon>
        <taxon>Pseudomonadati</taxon>
        <taxon>Pseudomonadota</taxon>
        <taxon>Gammaproteobacteria</taxon>
        <taxon>SAR86 cluster</taxon>
    </lineage>
</organism>
<dbReference type="HOGENOM" id="CLU_067442_4_0_6"/>
<evidence type="ECO:0000256" key="4">
    <source>
        <dbReference type="ARBA" id="ARBA00013673"/>
    </source>
</evidence>
<dbReference type="SUPFAM" id="SSF75217">
    <property type="entry name" value="alpha/beta knot"/>
    <property type="match status" value="1"/>
</dbReference>
<comment type="subcellular location">
    <subcellularLocation>
        <location evidence="1 12">Cytoplasm</location>
    </subcellularLocation>
</comment>
<keyword evidence="7 12" id="KW-0489">Methyltransferase</keyword>
<dbReference type="Pfam" id="PF20260">
    <property type="entry name" value="PUA_4"/>
    <property type="match status" value="1"/>
</dbReference>
<dbReference type="CDD" id="cd18084">
    <property type="entry name" value="RsmE-like"/>
    <property type="match status" value="1"/>
</dbReference>
<evidence type="ECO:0000259" key="14">
    <source>
        <dbReference type="Pfam" id="PF20260"/>
    </source>
</evidence>
<evidence type="ECO:0000256" key="7">
    <source>
        <dbReference type="ARBA" id="ARBA00022603"/>
    </source>
</evidence>
<name>J4X5E1_9GAMM</name>
<evidence type="ECO:0000256" key="3">
    <source>
        <dbReference type="ARBA" id="ARBA00012328"/>
    </source>
</evidence>
<dbReference type="SUPFAM" id="SSF88697">
    <property type="entry name" value="PUA domain-like"/>
    <property type="match status" value="1"/>
</dbReference>
<protein>
    <recommendedName>
        <fullName evidence="4 12">Ribosomal RNA small subunit methyltransferase E</fullName>
        <ecNumber evidence="3 12">2.1.1.193</ecNumber>
    </recommendedName>
</protein>
<dbReference type="AlphaFoldDB" id="J4X5E1"/>
<evidence type="ECO:0000313" key="15">
    <source>
        <dbReference type="EMBL" id="EJP73965.1"/>
    </source>
</evidence>
<keyword evidence="9 12" id="KW-0949">S-adenosyl-L-methionine</keyword>
<evidence type="ECO:0000259" key="13">
    <source>
        <dbReference type="Pfam" id="PF04452"/>
    </source>
</evidence>
<dbReference type="PIRSF" id="PIRSF015601">
    <property type="entry name" value="MTase_slr0722"/>
    <property type="match status" value="1"/>
</dbReference>
<dbReference type="NCBIfam" id="TIGR00046">
    <property type="entry name" value="RsmE family RNA methyltransferase"/>
    <property type="match status" value="1"/>
</dbReference>
<evidence type="ECO:0000256" key="11">
    <source>
        <dbReference type="ARBA" id="ARBA00047944"/>
    </source>
</evidence>
<dbReference type="InterPro" id="IPR029026">
    <property type="entry name" value="tRNA_m1G_MTases_N"/>
</dbReference>